<evidence type="ECO:0000313" key="2">
    <source>
        <dbReference type="Proteomes" id="UP000319040"/>
    </source>
</evidence>
<sequence length="214" mass="24375">MNRTIEARLEDGRILVYGVSEDASIKARIAAIYNDKKLTHGTELYQAAYGASKDQDVEKSESTAATLQFNDLKGSVHDRFMNIRGGIRYFFKADPALMNKLQMNKQMPTNYAQWRTMIDLTLTAIEAQPVVQEKLTLINLPSEQITAMKADLAKLEQLRLSAEKEDGEAQRATVKKQESFEEFMNYCSDLRECLNLFYHGNDHQELEKVGITVK</sequence>
<gene>
    <name evidence="1" type="ORF">SAMN06265379_101509</name>
</gene>
<dbReference type="OrthoDB" id="1121265at2"/>
<proteinExistence type="predicted"/>
<reference evidence="1 2" key="1">
    <citation type="submission" date="2017-05" db="EMBL/GenBank/DDBJ databases">
        <authorList>
            <person name="Varghese N."/>
            <person name="Submissions S."/>
        </authorList>
    </citation>
    <scope>NUCLEOTIDE SEQUENCE [LARGE SCALE GENOMIC DNA]</scope>
    <source>
        <strain evidence="1 2">DSM 27040</strain>
    </source>
</reference>
<dbReference type="Proteomes" id="UP000319040">
    <property type="component" value="Unassembled WGS sequence"/>
</dbReference>
<evidence type="ECO:0000313" key="1">
    <source>
        <dbReference type="EMBL" id="SMO39512.1"/>
    </source>
</evidence>
<organism evidence="1 2">
    <name type="scientific">Saccharicrinis carchari</name>
    <dbReference type="NCBI Taxonomy" id="1168039"/>
    <lineage>
        <taxon>Bacteria</taxon>
        <taxon>Pseudomonadati</taxon>
        <taxon>Bacteroidota</taxon>
        <taxon>Bacteroidia</taxon>
        <taxon>Marinilabiliales</taxon>
        <taxon>Marinilabiliaceae</taxon>
        <taxon>Saccharicrinis</taxon>
    </lineage>
</organism>
<accession>A0A521AXC7</accession>
<name>A0A521AXC7_SACCC</name>
<dbReference type="AlphaFoldDB" id="A0A521AXC7"/>
<keyword evidence="2" id="KW-1185">Reference proteome</keyword>
<dbReference type="RefSeq" id="WP_142531877.1">
    <property type="nucleotide sequence ID" value="NZ_FXTB01000001.1"/>
</dbReference>
<dbReference type="EMBL" id="FXTB01000001">
    <property type="protein sequence ID" value="SMO39512.1"/>
    <property type="molecule type" value="Genomic_DNA"/>
</dbReference>
<protein>
    <submittedName>
        <fullName evidence="1">Uncharacterized protein</fullName>
    </submittedName>
</protein>